<dbReference type="EMBL" id="CAJVQB010075973">
    <property type="protein sequence ID" value="CAG8844439.1"/>
    <property type="molecule type" value="Genomic_DNA"/>
</dbReference>
<name>A0ABN7X073_GIGMA</name>
<dbReference type="Proteomes" id="UP000789901">
    <property type="component" value="Unassembled WGS sequence"/>
</dbReference>
<comment type="caution">
    <text evidence="2">The sequence shown here is derived from an EMBL/GenBank/DDBJ whole genome shotgun (WGS) entry which is preliminary data.</text>
</comment>
<gene>
    <name evidence="2" type="ORF">GMARGA_LOCUS37107</name>
</gene>
<reference evidence="2 3" key="1">
    <citation type="submission" date="2021-06" db="EMBL/GenBank/DDBJ databases">
        <authorList>
            <person name="Kallberg Y."/>
            <person name="Tangrot J."/>
            <person name="Rosling A."/>
        </authorList>
    </citation>
    <scope>NUCLEOTIDE SEQUENCE [LARGE SCALE GENOMIC DNA]</scope>
    <source>
        <strain evidence="2 3">120-4 pot B 10/14</strain>
    </source>
</reference>
<sequence>NITGNSAPPSEMSSRIYLLDMPCKTWVTTFTPGDSTCNNGSSINNGSGINNGSNINNVINIVGIAVSIVFSIVICILLFIVIKKEYGLDKIDTDKTKMPQEAPF</sequence>
<feature type="transmembrane region" description="Helical" evidence="1">
    <location>
        <begin position="58"/>
        <end position="82"/>
    </location>
</feature>
<feature type="non-terminal residue" evidence="2">
    <location>
        <position position="1"/>
    </location>
</feature>
<organism evidence="2 3">
    <name type="scientific">Gigaspora margarita</name>
    <dbReference type="NCBI Taxonomy" id="4874"/>
    <lineage>
        <taxon>Eukaryota</taxon>
        <taxon>Fungi</taxon>
        <taxon>Fungi incertae sedis</taxon>
        <taxon>Mucoromycota</taxon>
        <taxon>Glomeromycotina</taxon>
        <taxon>Glomeromycetes</taxon>
        <taxon>Diversisporales</taxon>
        <taxon>Gigasporaceae</taxon>
        <taxon>Gigaspora</taxon>
    </lineage>
</organism>
<keyword evidence="1" id="KW-0812">Transmembrane</keyword>
<evidence type="ECO:0000313" key="3">
    <source>
        <dbReference type="Proteomes" id="UP000789901"/>
    </source>
</evidence>
<keyword evidence="1" id="KW-1133">Transmembrane helix</keyword>
<keyword evidence="3" id="KW-1185">Reference proteome</keyword>
<keyword evidence="1" id="KW-0472">Membrane</keyword>
<proteinExistence type="predicted"/>
<accession>A0ABN7X073</accession>
<evidence type="ECO:0000313" key="2">
    <source>
        <dbReference type="EMBL" id="CAG8844439.1"/>
    </source>
</evidence>
<evidence type="ECO:0000256" key="1">
    <source>
        <dbReference type="SAM" id="Phobius"/>
    </source>
</evidence>
<protein>
    <submittedName>
        <fullName evidence="2">440_t:CDS:1</fullName>
    </submittedName>
</protein>